<feature type="compositionally biased region" description="Polar residues" evidence="1">
    <location>
        <begin position="54"/>
        <end position="67"/>
    </location>
</feature>
<reference evidence="2 3" key="1">
    <citation type="submission" date="2019-04" db="EMBL/GenBank/DDBJ databases">
        <title>Fungal friends and foes A comparative genomics study of 23 Aspergillus species from section Flavi.</title>
        <authorList>
            <consortium name="DOE Joint Genome Institute"/>
            <person name="Kjaerbolling I."/>
            <person name="Vesth T.C."/>
            <person name="Frisvad J.C."/>
            <person name="Nybo J.L."/>
            <person name="Theobald S."/>
            <person name="Kildgaard S."/>
            <person name="Petersen T.I."/>
            <person name="Kuo A."/>
            <person name="Sato A."/>
            <person name="Lyhne E.K."/>
            <person name="Kogle M.E."/>
            <person name="Wiebenga A."/>
            <person name="Kun R.S."/>
            <person name="Lubbers R.J."/>
            <person name="Makela M.R."/>
            <person name="Barry K."/>
            <person name="Chovatia M."/>
            <person name="Clum A."/>
            <person name="Daum C."/>
            <person name="Haridas S."/>
            <person name="He G."/>
            <person name="LaButti K."/>
            <person name="Lipzen A."/>
            <person name="Mondo S."/>
            <person name="Pangilinan J."/>
            <person name="Riley R."/>
            <person name="Salamov A."/>
            <person name="Simmons B.A."/>
            <person name="Magnuson J.K."/>
            <person name="Henrissat B."/>
            <person name="Mortensen U.H."/>
            <person name="Larsen T.O."/>
            <person name="De vries R.P."/>
            <person name="Grigoriev I.V."/>
            <person name="Machida M."/>
            <person name="Baker S.E."/>
            <person name="Andersen M.R."/>
        </authorList>
    </citation>
    <scope>NUCLEOTIDE SEQUENCE [LARGE SCALE GENOMIC DNA]</scope>
    <source>
        <strain evidence="2 3">CBS 126849</strain>
    </source>
</reference>
<dbReference type="EMBL" id="ML734083">
    <property type="protein sequence ID" value="KAB8212666.1"/>
    <property type="molecule type" value="Genomic_DNA"/>
</dbReference>
<evidence type="ECO:0000256" key="1">
    <source>
        <dbReference type="SAM" id="MobiDB-lite"/>
    </source>
</evidence>
<name>A0A5N6E520_9EURO</name>
<feature type="region of interest" description="Disordered" evidence="1">
    <location>
        <begin position="33"/>
        <end position="67"/>
    </location>
</feature>
<dbReference type="Proteomes" id="UP000326799">
    <property type="component" value="Unassembled WGS sequence"/>
</dbReference>
<evidence type="ECO:0008006" key="4">
    <source>
        <dbReference type="Google" id="ProtNLM"/>
    </source>
</evidence>
<keyword evidence="3" id="KW-1185">Reference proteome</keyword>
<gene>
    <name evidence="2" type="ORF">BDV33DRAFT_211074</name>
</gene>
<organism evidence="2 3">
    <name type="scientific">Aspergillus novoparasiticus</name>
    <dbReference type="NCBI Taxonomy" id="986946"/>
    <lineage>
        <taxon>Eukaryota</taxon>
        <taxon>Fungi</taxon>
        <taxon>Dikarya</taxon>
        <taxon>Ascomycota</taxon>
        <taxon>Pezizomycotina</taxon>
        <taxon>Eurotiomycetes</taxon>
        <taxon>Eurotiomycetidae</taxon>
        <taxon>Eurotiales</taxon>
        <taxon>Aspergillaceae</taxon>
        <taxon>Aspergillus</taxon>
        <taxon>Aspergillus subgen. Circumdati</taxon>
    </lineage>
</organism>
<dbReference type="AlphaFoldDB" id="A0A5N6E520"/>
<protein>
    <recommendedName>
        <fullName evidence="4">GAG-pre-integrase domain-containing protein</fullName>
    </recommendedName>
</protein>
<proteinExistence type="predicted"/>
<evidence type="ECO:0000313" key="3">
    <source>
        <dbReference type="Proteomes" id="UP000326799"/>
    </source>
</evidence>
<sequence>MGSIQHTEDDLLVFHFQASRRLVVQIHLARKATDSVASREPSDADMIDGYPRESSGSQRAATTSELQSGDALANLEEDASMGVDQVIPEELWHSRLGHLNRGDLRAVLRQSGTPYRRHLTHQGLQAALRCPACMAGDAASEEALPSYSSPSSFIKNL</sequence>
<evidence type="ECO:0000313" key="2">
    <source>
        <dbReference type="EMBL" id="KAB8212666.1"/>
    </source>
</evidence>
<accession>A0A5N6E520</accession>